<dbReference type="HOGENOM" id="CLU_2737501_0_0_5"/>
<dbReference type="EMBL" id="CP000465">
    <property type="protein sequence ID" value="ABI93411.1"/>
    <property type="molecule type" value="Genomic_DNA"/>
</dbReference>
<geneLocation type="plasmid" evidence="1 2">
    <name>pTB2</name>
</geneLocation>
<sequence>MTPAPLPLGPLTTSLLSRMVQTGLPDVQGATPGLPLTVSFGDGSVQITPQRPAPTAAFTALFGDATLTITP</sequence>
<evidence type="ECO:0000313" key="1">
    <source>
        <dbReference type="EMBL" id="ABI93411.1"/>
    </source>
</evidence>
<dbReference type="AlphaFoldDB" id="Q07GI8"/>
<keyword evidence="2" id="KW-1185">Reference proteome</keyword>
<dbReference type="RefSeq" id="WP_011655467.1">
    <property type="nucleotide sequence ID" value="NC_008387.1"/>
</dbReference>
<dbReference type="KEGG" id="rde:RD1_B0002"/>
<name>Q07GI8_ROSDO</name>
<dbReference type="Proteomes" id="UP000007029">
    <property type="component" value="Plasmid pTB2"/>
</dbReference>
<protein>
    <submittedName>
        <fullName evidence="1">Uncharacterized protein</fullName>
    </submittedName>
</protein>
<proteinExistence type="predicted"/>
<keyword evidence="1" id="KW-0614">Plasmid</keyword>
<gene>
    <name evidence="1" type="ordered locus">RD1_B0002</name>
</gene>
<reference evidence="1 2" key="1">
    <citation type="journal article" date="2007" name="J. Bacteriol.">
        <title>The complete genome sequence of Roseobacter denitrificans reveals a mixotrophic rather than photosynthetic metabolism.</title>
        <authorList>
            <person name="Swingley W.D."/>
            <person name="Sadekar S."/>
            <person name="Mastrian S.D."/>
            <person name="Matthies H.J."/>
            <person name="Hao J."/>
            <person name="Ramos H."/>
            <person name="Acharya C.R."/>
            <person name="Conrad A.L."/>
            <person name="Taylor H.L."/>
            <person name="Dejesa L.C."/>
            <person name="Shah M.K."/>
            <person name="O'huallachain M.E."/>
            <person name="Lince M.T."/>
            <person name="Blankenship R.E."/>
            <person name="Beatty J.T."/>
            <person name="Touchman J.W."/>
        </authorList>
    </citation>
    <scope>NUCLEOTIDE SEQUENCE [LARGE SCALE GENOMIC DNA]</scope>
    <source>
        <strain evidence="2">ATCC 33942 / OCh 114</strain>
        <plasmid evidence="1 2">pTB2</plasmid>
    </source>
</reference>
<evidence type="ECO:0000313" key="2">
    <source>
        <dbReference type="Proteomes" id="UP000007029"/>
    </source>
</evidence>
<organism evidence="1 2">
    <name type="scientific">Roseobacter denitrificans (strain ATCC 33942 / OCh 114)</name>
    <name type="common">Erythrobacter sp. (strain OCh 114)</name>
    <name type="synonym">Roseobacter denitrificans</name>
    <dbReference type="NCBI Taxonomy" id="375451"/>
    <lineage>
        <taxon>Bacteria</taxon>
        <taxon>Pseudomonadati</taxon>
        <taxon>Pseudomonadota</taxon>
        <taxon>Alphaproteobacteria</taxon>
        <taxon>Rhodobacterales</taxon>
        <taxon>Roseobacteraceae</taxon>
        <taxon>Roseobacter</taxon>
    </lineage>
</organism>
<accession>Q07GI8</accession>